<evidence type="ECO:0000313" key="1">
    <source>
        <dbReference type="EMBL" id="MFB9908566.1"/>
    </source>
</evidence>
<proteinExistence type="predicted"/>
<gene>
    <name evidence="1" type="ORF">ACFFQA_31910</name>
</gene>
<accession>A0ABV6A9F5</accession>
<organism evidence="1 2">
    <name type="scientific">Allokutzneria oryzae</name>
    <dbReference type="NCBI Taxonomy" id="1378989"/>
    <lineage>
        <taxon>Bacteria</taxon>
        <taxon>Bacillati</taxon>
        <taxon>Actinomycetota</taxon>
        <taxon>Actinomycetes</taxon>
        <taxon>Pseudonocardiales</taxon>
        <taxon>Pseudonocardiaceae</taxon>
        <taxon>Allokutzneria</taxon>
    </lineage>
</organism>
<sequence>MRWHPLTIAVGIVLTTVAGAAWLLPSMWLLMGAASGFATSGST</sequence>
<protein>
    <submittedName>
        <fullName evidence="1">Uncharacterized protein</fullName>
    </submittedName>
</protein>
<comment type="caution">
    <text evidence="1">The sequence shown here is derived from an EMBL/GenBank/DDBJ whole genome shotgun (WGS) entry which is preliminary data.</text>
</comment>
<evidence type="ECO:0000313" key="2">
    <source>
        <dbReference type="Proteomes" id="UP001589693"/>
    </source>
</evidence>
<name>A0ABV6A9F5_9PSEU</name>
<keyword evidence="2" id="KW-1185">Reference proteome</keyword>
<dbReference type="Proteomes" id="UP001589693">
    <property type="component" value="Unassembled WGS sequence"/>
</dbReference>
<dbReference type="RefSeq" id="WP_377860391.1">
    <property type="nucleotide sequence ID" value="NZ_JBHLZU010000027.1"/>
</dbReference>
<reference evidence="1 2" key="1">
    <citation type="submission" date="2024-09" db="EMBL/GenBank/DDBJ databases">
        <authorList>
            <person name="Sun Q."/>
            <person name="Mori K."/>
        </authorList>
    </citation>
    <scope>NUCLEOTIDE SEQUENCE [LARGE SCALE GENOMIC DNA]</scope>
    <source>
        <strain evidence="1 2">TBRC 7907</strain>
    </source>
</reference>
<dbReference type="EMBL" id="JBHLZU010000027">
    <property type="protein sequence ID" value="MFB9908566.1"/>
    <property type="molecule type" value="Genomic_DNA"/>
</dbReference>